<proteinExistence type="predicted"/>
<dbReference type="EMBL" id="BJHW01000001">
    <property type="protein sequence ID" value="GDY57626.1"/>
    <property type="molecule type" value="Genomic_DNA"/>
</dbReference>
<dbReference type="AlphaFoldDB" id="A0A4D4LEH2"/>
<comment type="caution">
    <text evidence="2">The sequence shown here is derived from an EMBL/GenBank/DDBJ whole genome shotgun (WGS) entry which is preliminary data.</text>
</comment>
<sequence length="290" mass="30532">MKRSALWALCPPGTVTAPLPRHAPRDRVVGRAGDGGDDLLLGGGGDVEEPVVAAQAQHRDPVRDGLDVAQVVADQQHPEPAFTEPFHQVEDLGGLLDAEGGGGLVQHHQARFAEQRPGDGDGLPLASGEGRDGPADVGDADGEGGQQIAGAALHLHLVQDADPGDLTAEEEIADDVEVVAEREVLVDGGDPQVLGVVRAADVEGAALPFEGARVGRFDARDHLDQGGLPRAVVAHQGDDLTGVDLQLDVRERLDRAEALEDATQRQQGRGRQLGHPRLPSFRVVSFRVVR</sequence>
<keyword evidence="3" id="KW-1185">Reference proteome</keyword>
<accession>A0A4D4LEH2</accession>
<evidence type="ECO:0000313" key="2">
    <source>
        <dbReference type="EMBL" id="GDY57626.1"/>
    </source>
</evidence>
<dbReference type="Proteomes" id="UP000301309">
    <property type="component" value="Unassembled WGS sequence"/>
</dbReference>
<feature type="region of interest" description="Disordered" evidence="1">
    <location>
        <begin position="18"/>
        <end position="46"/>
    </location>
</feature>
<gene>
    <name evidence="2" type="ORF">SVIO_082490</name>
</gene>
<dbReference type="AntiFam" id="ANF00095">
    <property type="entry name" value="Shadow ORF (opposite ABC transporters)"/>
</dbReference>
<organism evidence="2 3">
    <name type="scientific">Streptomyces violaceusniger</name>
    <dbReference type="NCBI Taxonomy" id="68280"/>
    <lineage>
        <taxon>Bacteria</taxon>
        <taxon>Bacillati</taxon>
        <taxon>Actinomycetota</taxon>
        <taxon>Actinomycetes</taxon>
        <taxon>Kitasatosporales</taxon>
        <taxon>Streptomycetaceae</taxon>
        <taxon>Streptomyces</taxon>
        <taxon>Streptomyces violaceusniger group</taxon>
    </lineage>
</organism>
<name>A0A4D4LEH2_STRVO</name>
<protein>
    <submittedName>
        <fullName evidence="2">Uncharacterized protein</fullName>
    </submittedName>
</protein>
<dbReference type="AntiFam" id="ANF00142">
    <property type="entry name" value="Shadow ORF (opposite yadG)"/>
</dbReference>
<evidence type="ECO:0000313" key="3">
    <source>
        <dbReference type="Proteomes" id="UP000301309"/>
    </source>
</evidence>
<evidence type="ECO:0000256" key="1">
    <source>
        <dbReference type="SAM" id="MobiDB-lite"/>
    </source>
</evidence>
<feature type="region of interest" description="Disordered" evidence="1">
    <location>
        <begin position="114"/>
        <end position="140"/>
    </location>
</feature>
<reference evidence="2 3" key="1">
    <citation type="journal article" date="2020" name="Int. J. Syst. Evol. Microbiol.">
        <title>Reclassification of Streptomyces castelarensis and Streptomyces sporoclivatus as later heterotypic synonyms of Streptomyces antimycoticus.</title>
        <authorList>
            <person name="Komaki H."/>
            <person name="Tamura T."/>
        </authorList>
    </citation>
    <scope>NUCLEOTIDE SEQUENCE [LARGE SCALE GENOMIC DNA]</scope>
    <source>
        <strain evidence="2 3">NBRC 13459</strain>
    </source>
</reference>